<protein>
    <submittedName>
        <fullName evidence="2">Uncharacterized protein</fullName>
    </submittedName>
</protein>
<feature type="compositionally biased region" description="Polar residues" evidence="1">
    <location>
        <begin position="1"/>
        <end position="11"/>
    </location>
</feature>
<name>A0A645FAM5_9ZZZZ</name>
<feature type="region of interest" description="Disordered" evidence="1">
    <location>
        <begin position="51"/>
        <end position="83"/>
    </location>
</feature>
<evidence type="ECO:0000313" key="2">
    <source>
        <dbReference type="EMBL" id="MPN10612.1"/>
    </source>
</evidence>
<feature type="region of interest" description="Disordered" evidence="1">
    <location>
        <begin position="151"/>
        <end position="181"/>
    </location>
</feature>
<feature type="compositionally biased region" description="Low complexity" evidence="1">
    <location>
        <begin position="53"/>
        <end position="63"/>
    </location>
</feature>
<feature type="region of interest" description="Disordered" evidence="1">
    <location>
        <begin position="1"/>
        <end position="32"/>
    </location>
</feature>
<comment type="caution">
    <text evidence="2">The sequence shown here is derived from an EMBL/GenBank/DDBJ whole genome shotgun (WGS) entry which is preliminary data.</text>
</comment>
<dbReference type="AlphaFoldDB" id="A0A645FAM5"/>
<accession>A0A645FAM5</accession>
<reference evidence="2" key="1">
    <citation type="submission" date="2019-08" db="EMBL/GenBank/DDBJ databases">
        <authorList>
            <person name="Kucharzyk K."/>
            <person name="Murdoch R.W."/>
            <person name="Higgins S."/>
            <person name="Loffler F."/>
        </authorList>
    </citation>
    <scope>NUCLEOTIDE SEQUENCE</scope>
</reference>
<proteinExistence type="predicted"/>
<organism evidence="2">
    <name type="scientific">bioreactor metagenome</name>
    <dbReference type="NCBI Taxonomy" id="1076179"/>
    <lineage>
        <taxon>unclassified sequences</taxon>
        <taxon>metagenomes</taxon>
        <taxon>ecological metagenomes</taxon>
    </lineage>
</organism>
<evidence type="ECO:0000256" key="1">
    <source>
        <dbReference type="SAM" id="MobiDB-lite"/>
    </source>
</evidence>
<gene>
    <name evidence="2" type="ORF">SDC9_157907</name>
</gene>
<sequence length="181" mass="19079">MQQSTRSSNSALGARTGIFSDRRGRRGPVFGRSRADAVACPGVPRRDALHAIARPQTGTARRAGAGHGQRDHGTHGLSPAKRAAGGMAGDRICTIAPARRGHHLHVCAWPRLSQGAARAPAEAGRTDWRGGGAARAPRVHRFGAGARMRTFQPQRPGLARQAHAGAQSRGGLDVFSGRDLR</sequence>
<dbReference type="EMBL" id="VSSQ01056778">
    <property type="protein sequence ID" value="MPN10612.1"/>
    <property type="molecule type" value="Genomic_DNA"/>
</dbReference>